<gene>
    <name evidence="1" type="ORF">Goklo_014137</name>
</gene>
<evidence type="ECO:0000313" key="1">
    <source>
        <dbReference type="EMBL" id="MBA0646151.1"/>
    </source>
</evidence>
<reference evidence="1 2" key="1">
    <citation type="journal article" date="2019" name="Genome Biol. Evol.">
        <title>Insights into the evolution of the New World diploid cottons (Gossypium, subgenus Houzingenia) based on genome sequencing.</title>
        <authorList>
            <person name="Grover C.E."/>
            <person name="Arick M.A. 2nd"/>
            <person name="Thrash A."/>
            <person name="Conover J.L."/>
            <person name="Sanders W.S."/>
            <person name="Peterson D.G."/>
            <person name="Frelichowski J.E."/>
            <person name="Scheffler J.A."/>
            <person name="Scheffler B.E."/>
            <person name="Wendel J.F."/>
        </authorList>
    </citation>
    <scope>NUCLEOTIDE SEQUENCE [LARGE SCALE GENOMIC DNA]</scope>
    <source>
        <strain evidence="1">57</strain>
        <tissue evidence="1">Leaf</tissue>
    </source>
</reference>
<sequence length="69" mass="7885">MALNRVTPESPLQFKRVSCWLLLGDMETIRCTKLPRLLLKGSTLGLKIAINDIMLRVEHRNCARHVLSN</sequence>
<evidence type="ECO:0000313" key="2">
    <source>
        <dbReference type="Proteomes" id="UP000593573"/>
    </source>
</evidence>
<dbReference type="EMBL" id="JABFAB010000004">
    <property type="protein sequence ID" value="MBA0646151.1"/>
    <property type="molecule type" value="Genomic_DNA"/>
</dbReference>
<keyword evidence="2" id="KW-1185">Reference proteome</keyword>
<organism evidence="1 2">
    <name type="scientific">Gossypium klotzschianum</name>
    <dbReference type="NCBI Taxonomy" id="34286"/>
    <lineage>
        <taxon>Eukaryota</taxon>
        <taxon>Viridiplantae</taxon>
        <taxon>Streptophyta</taxon>
        <taxon>Embryophyta</taxon>
        <taxon>Tracheophyta</taxon>
        <taxon>Spermatophyta</taxon>
        <taxon>Magnoliopsida</taxon>
        <taxon>eudicotyledons</taxon>
        <taxon>Gunneridae</taxon>
        <taxon>Pentapetalae</taxon>
        <taxon>rosids</taxon>
        <taxon>malvids</taxon>
        <taxon>Malvales</taxon>
        <taxon>Malvaceae</taxon>
        <taxon>Malvoideae</taxon>
        <taxon>Gossypium</taxon>
    </lineage>
</organism>
<dbReference type="AlphaFoldDB" id="A0A7J8U6T1"/>
<accession>A0A7J8U6T1</accession>
<proteinExistence type="predicted"/>
<comment type="caution">
    <text evidence="1">The sequence shown here is derived from an EMBL/GenBank/DDBJ whole genome shotgun (WGS) entry which is preliminary data.</text>
</comment>
<name>A0A7J8U6T1_9ROSI</name>
<dbReference type="Proteomes" id="UP000593573">
    <property type="component" value="Unassembled WGS sequence"/>
</dbReference>
<protein>
    <submittedName>
        <fullName evidence="1">Uncharacterized protein</fullName>
    </submittedName>
</protein>